<keyword evidence="1" id="KW-1185">Reference proteome</keyword>
<dbReference type="OMA" id="WRTRIDF"/>
<reference evidence="2" key="1">
    <citation type="submission" date="2022-11" db="UniProtKB">
        <authorList>
            <consortium name="WormBaseParasite"/>
        </authorList>
    </citation>
    <scope>IDENTIFICATION</scope>
</reference>
<evidence type="ECO:0000313" key="2">
    <source>
        <dbReference type="WBParaSite" id="nRc.2.0.1.t43320-RA"/>
    </source>
</evidence>
<proteinExistence type="predicted"/>
<organism evidence="1 2">
    <name type="scientific">Romanomermis culicivorax</name>
    <name type="common">Nematode worm</name>
    <dbReference type="NCBI Taxonomy" id="13658"/>
    <lineage>
        <taxon>Eukaryota</taxon>
        <taxon>Metazoa</taxon>
        <taxon>Ecdysozoa</taxon>
        <taxon>Nematoda</taxon>
        <taxon>Enoplea</taxon>
        <taxon>Dorylaimia</taxon>
        <taxon>Mermithida</taxon>
        <taxon>Mermithoidea</taxon>
        <taxon>Mermithidae</taxon>
        <taxon>Romanomermis</taxon>
    </lineage>
</organism>
<protein>
    <submittedName>
        <fullName evidence="2">Nuclease HARBI1</fullName>
    </submittedName>
</protein>
<accession>A0A915KYQ3</accession>
<name>A0A915KYQ3_ROMCU</name>
<dbReference type="AlphaFoldDB" id="A0A915KYQ3"/>
<evidence type="ECO:0000313" key="1">
    <source>
        <dbReference type="Proteomes" id="UP000887565"/>
    </source>
</evidence>
<sequence length="173" mass="19766">MCFLGTVITQFDKFASFGVVWRTRIDFTNPNWRQVLEITDLVKCHLEHSTNQSKALPANLQALIALRYLASNSFLQVVGHTVCCSKSTASRIVNKFCFSLCQRLNQFVQYPTGLELNDHQHKFCDMAGFPQVSGNIDKTLDKFLHHQHIHKVLCAKKDIMQSMFKLFAGEVTK</sequence>
<dbReference type="Proteomes" id="UP000887565">
    <property type="component" value="Unplaced"/>
</dbReference>
<dbReference type="WBParaSite" id="nRc.2.0.1.t43320-RA">
    <property type="protein sequence ID" value="nRc.2.0.1.t43320-RA"/>
    <property type="gene ID" value="nRc.2.0.1.g43320"/>
</dbReference>